<evidence type="ECO:0000313" key="8">
    <source>
        <dbReference type="EMBL" id="PAA82839.1"/>
    </source>
</evidence>
<dbReference type="STRING" id="282301.A0A267GC09"/>
<protein>
    <submittedName>
        <fullName evidence="8">Uncharacterized protein</fullName>
    </submittedName>
</protein>
<gene>
    <name evidence="8" type="ORF">BOX15_Mlig019505g2</name>
</gene>
<reference evidence="8 9" key="1">
    <citation type="submission" date="2017-06" db="EMBL/GenBank/DDBJ databases">
        <title>A platform for efficient transgenesis in Macrostomum lignano, a flatworm model organism for stem cell research.</title>
        <authorList>
            <person name="Berezikov E."/>
        </authorList>
    </citation>
    <scope>NUCLEOTIDE SEQUENCE [LARGE SCALE GENOMIC DNA]</scope>
    <source>
        <strain evidence="8">DV1</strain>
        <tissue evidence="8">Whole organism</tissue>
    </source>
</reference>
<name>A0A267GC09_9PLAT</name>
<dbReference type="GO" id="GO:1902495">
    <property type="term" value="C:transmembrane transporter complex"/>
    <property type="evidence" value="ECO:0007669"/>
    <property type="project" value="TreeGrafter"/>
</dbReference>
<dbReference type="Pfam" id="PF12796">
    <property type="entry name" value="Ank_2"/>
    <property type="match status" value="1"/>
</dbReference>
<dbReference type="GO" id="GO:0022857">
    <property type="term" value="F:transmembrane transporter activity"/>
    <property type="evidence" value="ECO:0007669"/>
    <property type="project" value="TreeGrafter"/>
</dbReference>
<keyword evidence="3" id="KW-0677">Repeat</keyword>
<keyword evidence="2" id="KW-0716">Sensory transduction</keyword>
<evidence type="ECO:0000256" key="6">
    <source>
        <dbReference type="ARBA" id="ARBA00023180"/>
    </source>
</evidence>
<organism evidence="8 9">
    <name type="scientific">Macrostomum lignano</name>
    <dbReference type="NCBI Taxonomy" id="282301"/>
    <lineage>
        <taxon>Eukaryota</taxon>
        <taxon>Metazoa</taxon>
        <taxon>Spiralia</taxon>
        <taxon>Lophotrochozoa</taxon>
        <taxon>Platyhelminthes</taxon>
        <taxon>Rhabditophora</taxon>
        <taxon>Macrostomorpha</taxon>
        <taxon>Macrostomida</taxon>
        <taxon>Macrostomidae</taxon>
        <taxon>Macrostomum</taxon>
    </lineage>
</organism>
<dbReference type="PANTHER" id="PTHR47143:SF1">
    <property type="entry name" value="ION_TRANS DOMAIN-CONTAINING PROTEIN"/>
    <property type="match status" value="1"/>
</dbReference>
<evidence type="ECO:0000256" key="1">
    <source>
        <dbReference type="ARBA" id="ARBA00022448"/>
    </source>
</evidence>
<dbReference type="PANTHER" id="PTHR47143">
    <property type="entry name" value="TRANSIENT RECEPTOR POTENTIAL CATION CHANNEL PROTEIN PAINLESS"/>
    <property type="match status" value="1"/>
</dbReference>
<comment type="caution">
    <text evidence="8">The sequence shown here is derived from an EMBL/GenBank/DDBJ whole genome shotgun (WGS) entry which is preliminary data.</text>
</comment>
<dbReference type="InterPro" id="IPR002110">
    <property type="entry name" value="Ankyrin_rpt"/>
</dbReference>
<proteinExistence type="predicted"/>
<evidence type="ECO:0000256" key="3">
    <source>
        <dbReference type="ARBA" id="ARBA00022737"/>
    </source>
</evidence>
<dbReference type="SMART" id="SM00248">
    <property type="entry name" value="ANK"/>
    <property type="match status" value="4"/>
</dbReference>
<dbReference type="Gene3D" id="1.25.40.20">
    <property type="entry name" value="Ankyrin repeat-containing domain"/>
    <property type="match status" value="1"/>
</dbReference>
<sequence length="485" mass="52257">MADARQQEYILKSHSPQLLKELLRTIAYENAASFDKLLELAFVYGNLPAVLALVTEAAETRPDRFNTQRNLRYKLCRHIRYHLAKFSPKDAPQLLSLVSGPAQTALFQDLLQSSPALTGDRLFALLDSGCVAIGNDCVLSAARRLYSCQGSVAMEAMRALVQRGYPVNVKPEPVAFNLDFLGPEDDPVMEHPCSDGTPLHCAALYAIGVDFLLQHGADCTATDANGNTPLVYAATEGHCEAIRALVLHCPQAINIVNTAHQSPLSILADKSHADCVRLLLSNGADPLPVMPSIVSTAVAFLRGDIGGPKADPFGTMEALLGYNCLHHPKDFSLAAYFPPDRINLPDLICLAASGARASELLVAPAPTSSLCGSLSSLALAKLRILYLVFIIMFKLPSGPAWIAAIKRAILSTATDAQDQSELPESAIEAGRTLTEWLSQPPSLLLSTALKMHSLLGPANYSAKIDRLPLPSALKRQLFLVDVRPV</sequence>
<accession>A0A267GC09</accession>
<evidence type="ECO:0000256" key="2">
    <source>
        <dbReference type="ARBA" id="ARBA00022606"/>
    </source>
</evidence>
<keyword evidence="6" id="KW-0325">Glycoprotein</keyword>
<dbReference type="AlphaFoldDB" id="A0A267GC09"/>
<keyword evidence="1" id="KW-0813">Transport</keyword>
<keyword evidence="9" id="KW-1185">Reference proteome</keyword>
<evidence type="ECO:0000256" key="4">
    <source>
        <dbReference type="ARBA" id="ARBA00023043"/>
    </source>
</evidence>
<evidence type="ECO:0000313" key="9">
    <source>
        <dbReference type="Proteomes" id="UP000215902"/>
    </source>
</evidence>
<keyword evidence="5" id="KW-0406">Ion transport</keyword>
<keyword evidence="7" id="KW-0407">Ion channel</keyword>
<evidence type="ECO:0000256" key="5">
    <source>
        <dbReference type="ARBA" id="ARBA00023065"/>
    </source>
</evidence>
<dbReference type="EMBL" id="NIVC01000446">
    <property type="protein sequence ID" value="PAA82839.1"/>
    <property type="molecule type" value="Genomic_DNA"/>
</dbReference>
<evidence type="ECO:0000256" key="7">
    <source>
        <dbReference type="ARBA" id="ARBA00023303"/>
    </source>
</evidence>
<dbReference type="InterPro" id="IPR036770">
    <property type="entry name" value="Ankyrin_rpt-contain_sf"/>
</dbReference>
<dbReference type="OrthoDB" id="9995210at2759"/>
<dbReference type="Proteomes" id="UP000215902">
    <property type="component" value="Unassembled WGS sequence"/>
</dbReference>
<dbReference type="GO" id="GO:0034220">
    <property type="term" value="P:monoatomic ion transmembrane transport"/>
    <property type="evidence" value="ECO:0007669"/>
    <property type="project" value="UniProtKB-KW"/>
</dbReference>
<keyword evidence="4" id="KW-0040">ANK repeat</keyword>
<dbReference type="InterPro" id="IPR052076">
    <property type="entry name" value="TRP_cation_channel"/>
</dbReference>
<dbReference type="SUPFAM" id="SSF48403">
    <property type="entry name" value="Ankyrin repeat"/>
    <property type="match status" value="1"/>
</dbReference>